<dbReference type="Proteomes" id="UP001176940">
    <property type="component" value="Unassembled WGS sequence"/>
</dbReference>
<gene>
    <name evidence="1" type="ORF">RIMI_LOCUS13083740</name>
</gene>
<sequence>MEGFIVTRWANRYQEGQKELLQWVLEGKVKYHEHITNGFENMPAGFIGMLKGENTGKAIIKA</sequence>
<dbReference type="SUPFAM" id="SSF50129">
    <property type="entry name" value="GroES-like"/>
    <property type="match status" value="1"/>
</dbReference>
<dbReference type="EMBL" id="CAUEEQ010031928">
    <property type="protein sequence ID" value="CAJ0950578.1"/>
    <property type="molecule type" value="Genomic_DNA"/>
</dbReference>
<dbReference type="PANTHER" id="PTHR43205:SF7">
    <property type="entry name" value="PROSTAGLANDIN REDUCTASE 1"/>
    <property type="match status" value="1"/>
</dbReference>
<dbReference type="PANTHER" id="PTHR43205">
    <property type="entry name" value="PROSTAGLANDIN REDUCTASE"/>
    <property type="match status" value="1"/>
</dbReference>
<accession>A0ABN9LW41</accession>
<keyword evidence="2" id="KW-1185">Reference proteome</keyword>
<comment type="caution">
    <text evidence="1">The sequence shown here is derived from an EMBL/GenBank/DDBJ whole genome shotgun (WGS) entry which is preliminary data.</text>
</comment>
<dbReference type="InterPro" id="IPR045010">
    <property type="entry name" value="MDR_fam"/>
</dbReference>
<evidence type="ECO:0000313" key="1">
    <source>
        <dbReference type="EMBL" id="CAJ0950578.1"/>
    </source>
</evidence>
<organism evidence="1 2">
    <name type="scientific">Ranitomeya imitator</name>
    <name type="common">mimic poison frog</name>
    <dbReference type="NCBI Taxonomy" id="111125"/>
    <lineage>
        <taxon>Eukaryota</taxon>
        <taxon>Metazoa</taxon>
        <taxon>Chordata</taxon>
        <taxon>Craniata</taxon>
        <taxon>Vertebrata</taxon>
        <taxon>Euteleostomi</taxon>
        <taxon>Amphibia</taxon>
        <taxon>Batrachia</taxon>
        <taxon>Anura</taxon>
        <taxon>Neobatrachia</taxon>
        <taxon>Hyloidea</taxon>
        <taxon>Dendrobatidae</taxon>
        <taxon>Dendrobatinae</taxon>
        <taxon>Ranitomeya</taxon>
    </lineage>
</organism>
<dbReference type="InterPro" id="IPR011032">
    <property type="entry name" value="GroES-like_sf"/>
</dbReference>
<proteinExistence type="predicted"/>
<protein>
    <submittedName>
        <fullName evidence="1">Uncharacterized protein</fullName>
    </submittedName>
</protein>
<dbReference type="Gene3D" id="3.40.50.720">
    <property type="entry name" value="NAD(P)-binding Rossmann-like Domain"/>
    <property type="match status" value="1"/>
</dbReference>
<reference evidence="1" key="1">
    <citation type="submission" date="2023-07" db="EMBL/GenBank/DDBJ databases">
        <authorList>
            <person name="Stuckert A."/>
        </authorList>
    </citation>
    <scope>NUCLEOTIDE SEQUENCE</scope>
</reference>
<name>A0ABN9LW41_9NEOB</name>
<dbReference type="Gene3D" id="3.90.180.10">
    <property type="entry name" value="Medium-chain alcohol dehydrogenases, catalytic domain"/>
    <property type="match status" value="1"/>
</dbReference>
<evidence type="ECO:0000313" key="2">
    <source>
        <dbReference type="Proteomes" id="UP001176940"/>
    </source>
</evidence>